<feature type="signal peptide" evidence="2">
    <location>
        <begin position="1"/>
        <end position="26"/>
    </location>
</feature>
<accession>A0A1Y6AYC8</accession>
<comment type="caution">
    <text evidence="3">The sequence shown here is derived from an EMBL/GenBank/DDBJ whole genome shotgun (WGS) entry which is preliminary data.</text>
</comment>
<dbReference type="InterPro" id="IPR038765">
    <property type="entry name" value="Papain-like_cys_pep_sf"/>
</dbReference>
<evidence type="ECO:0000313" key="3">
    <source>
        <dbReference type="EMBL" id="OJS94014.1"/>
    </source>
</evidence>
<keyword evidence="2" id="KW-0732">Signal</keyword>
<dbReference type="EMBL" id="MLYK01000049">
    <property type="protein sequence ID" value="OJS94014.1"/>
    <property type="molecule type" value="Genomic_DNA"/>
</dbReference>
<feature type="compositionally biased region" description="Basic and acidic residues" evidence="1">
    <location>
        <begin position="79"/>
        <end position="92"/>
    </location>
</feature>
<dbReference type="Gene3D" id="3.90.1720.10">
    <property type="entry name" value="endopeptidase domain like (from Nostoc punctiforme)"/>
    <property type="match status" value="1"/>
</dbReference>
<dbReference type="InterPro" id="IPR024453">
    <property type="entry name" value="Peptidase_C92"/>
</dbReference>
<reference evidence="3 4" key="1">
    <citation type="submission" date="2016-10" db="EMBL/GenBank/DDBJ databases">
        <title>Draft Genome Sequence of one Bacillus cereus strain isolated from pooled breast milk.</title>
        <authorList>
            <person name="Woudstra C."/>
            <person name="Chamoin A."/>
            <person name="Gentil S."/>
            <person name="Rambeloson T."/>
            <person name="Delannoye S."/>
            <person name="Heinnekine J.A."/>
            <person name="Herbin S."/>
            <person name="Fach P."/>
        </authorList>
    </citation>
    <scope>NUCLEOTIDE SEQUENCE [LARGE SCALE GENOMIC DNA]</scope>
    <source>
        <strain evidence="3 4">16SBCL1279</strain>
    </source>
</reference>
<sequence>MKKLTALTLTASILASAGLVPTSSFAASNELPYLNEIKKLQPDVSTEELISDIIEVAKNTGNTKEALAEQIYKELKANHEQGEREATQRNNKDTTNVQYGASGGNVKVGNSNMGDFYYTGSTTAYMNHGHVGMYYSKDLIVESVPDKGVRTIATNKRLVDKGDAVVKSVNTSWQNKNDAAWWAKDRVGKDDYSYNFANNRNTSHYGAKNCSKLIWSAYKLHGGLDLDKDGGAGVYPRDVRDAQKTSLIRNI</sequence>
<proteinExistence type="predicted"/>
<feature type="chain" id="PRO_5043881856" evidence="2">
    <location>
        <begin position="27"/>
        <end position="251"/>
    </location>
</feature>
<feature type="region of interest" description="Disordered" evidence="1">
    <location>
        <begin position="79"/>
        <end position="103"/>
    </location>
</feature>
<gene>
    <name evidence="3" type="ORF">BKK64_20060</name>
</gene>
<evidence type="ECO:0000256" key="1">
    <source>
        <dbReference type="SAM" id="MobiDB-lite"/>
    </source>
</evidence>
<organism evidence="3 4">
    <name type="scientific">Bacillus cereus</name>
    <dbReference type="NCBI Taxonomy" id="1396"/>
    <lineage>
        <taxon>Bacteria</taxon>
        <taxon>Bacillati</taxon>
        <taxon>Bacillota</taxon>
        <taxon>Bacilli</taxon>
        <taxon>Bacillales</taxon>
        <taxon>Bacillaceae</taxon>
        <taxon>Bacillus</taxon>
        <taxon>Bacillus cereus group</taxon>
    </lineage>
</organism>
<dbReference type="Pfam" id="PF05708">
    <property type="entry name" value="Peptidase_C92"/>
    <property type="match status" value="1"/>
</dbReference>
<evidence type="ECO:0000313" key="4">
    <source>
        <dbReference type="Proteomes" id="UP000184161"/>
    </source>
</evidence>
<dbReference type="Proteomes" id="UP000184161">
    <property type="component" value="Unassembled WGS sequence"/>
</dbReference>
<name>A0A1Y6AYC8_BACCE</name>
<dbReference type="SUPFAM" id="SSF54001">
    <property type="entry name" value="Cysteine proteinases"/>
    <property type="match status" value="1"/>
</dbReference>
<protein>
    <submittedName>
        <fullName evidence="3">Uncharacterized protein</fullName>
    </submittedName>
</protein>
<dbReference type="AlphaFoldDB" id="A0A1Y6AYC8"/>
<evidence type="ECO:0000256" key="2">
    <source>
        <dbReference type="SAM" id="SignalP"/>
    </source>
</evidence>
<dbReference type="RefSeq" id="WP_000736809.1">
    <property type="nucleotide sequence ID" value="NZ_AP022981.1"/>
</dbReference>